<keyword evidence="9 13" id="KW-0694">RNA-binding</keyword>
<dbReference type="GO" id="GO:0016787">
    <property type="term" value="F:hydrolase activity"/>
    <property type="evidence" value="ECO:0007669"/>
    <property type="project" value="UniProtKB-KW"/>
</dbReference>
<comment type="caution">
    <text evidence="17">The sequence shown here is derived from an EMBL/GenBank/DDBJ whole genome shotgun (WGS) entry which is preliminary data.</text>
</comment>
<feature type="compositionally biased region" description="Low complexity" evidence="14">
    <location>
        <begin position="461"/>
        <end position="477"/>
    </location>
</feature>
<reference evidence="17 18" key="1">
    <citation type="submission" date="2017-06" db="EMBL/GenBank/DDBJ databases">
        <title>Comparative genomic analysis of Ambrosia Fusariam Clade fungi.</title>
        <authorList>
            <person name="Stajich J.E."/>
            <person name="Carrillo J."/>
            <person name="Kijimoto T."/>
            <person name="Eskalen A."/>
            <person name="O'Donnell K."/>
            <person name="Kasson M."/>
        </authorList>
    </citation>
    <scope>NUCLEOTIDE SEQUENCE [LARGE SCALE GENOMIC DNA]</scope>
    <source>
        <strain evidence="17">UCR3666</strain>
    </source>
</reference>
<feature type="domain" description="RRM" evidence="15">
    <location>
        <begin position="179"/>
        <end position="257"/>
    </location>
</feature>
<dbReference type="InterPro" id="IPR000504">
    <property type="entry name" value="RRM_dom"/>
</dbReference>
<evidence type="ECO:0000256" key="13">
    <source>
        <dbReference type="PROSITE-ProRule" id="PRU00176"/>
    </source>
</evidence>
<evidence type="ECO:0000256" key="4">
    <source>
        <dbReference type="ARBA" id="ARBA00022553"/>
    </source>
</evidence>
<dbReference type="InterPro" id="IPR035979">
    <property type="entry name" value="RBD_domain_sf"/>
</dbReference>
<dbReference type="Pfam" id="PF01424">
    <property type="entry name" value="R3H"/>
    <property type="match status" value="1"/>
</dbReference>
<dbReference type="GO" id="GO:0071014">
    <property type="term" value="C:post-mRNA release spliceosomal complex"/>
    <property type="evidence" value="ECO:0007669"/>
    <property type="project" value="UniProtKB-ARBA"/>
</dbReference>
<dbReference type="EMBL" id="NKUJ01000257">
    <property type="protein sequence ID" value="RMJ09081.1"/>
    <property type="molecule type" value="Genomic_DNA"/>
</dbReference>
<dbReference type="Proteomes" id="UP000277212">
    <property type="component" value="Unassembled WGS sequence"/>
</dbReference>
<feature type="region of interest" description="Disordered" evidence="14">
    <location>
        <begin position="461"/>
        <end position="480"/>
    </location>
</feature>
<feature type="region of interest" description="Disordered" evidence="14">
    <location>
        <begin position="264"/>
        <end position="313"/>
    </location>
</feature>
<evidence type="ECO:0000256" key="12">
    <source>
        <dbReference type="ARBA" id="ARBA00062407"/>
    </source>
</evidence>
<dbReference type="Pfam" id="PF00076">
    <property type="entry name" value="RRM_1"/>
    <property type="match status" value="1"/>
</dbReference>
<evidence type="ECO:0000256" key="7">
    <source>
        <dbReference type="ARBA" id="ARBA00022806"/>
    </source>
</evidence>
<evidence type="ECO:0000256" key="11">
    <source>
        <dbReference type="ARBA" id="ARBA00055199"/>
    </source>
</evidence>
<keyword evidence="3" id="KW-0963">Cytoplasm</keyword>
<dbReference type="PROSITE" id="PS50102">
    <property type="entry name" value="RRM"/>
    <property type="match status" value="1"/>
</dbReference>
<keyword evidence="8" id="KW-0067">ATP-binding</keyword>
<dbReference type="GO" id="GO:0005737">
    <property type="term" value="C:cytoplasm"/>
    <property type="evidence" value="ECO:0007669"/>
    <property type="project" value="UniProtKB-SubCell"/>
</dbReference>
<evidence type="ECO:0000259" key="15">
    <source>
        <dbReference type="PROSITE" id="PS50102"/>
    </source>
</evidence>
<proteinExistence type="predicted"/>
<dbReference type="GO" id="GO:0003677">
    <property type="term" value="F:DNA binding"/>
    <property type="evidence" value="ECO:0007669"/>
    <property type="project" value="UniProtKB-ARBA"/>
</dbReference>
<feature type="compositionally biased region" description="Low complexity" evidence="14">
    <location>
        <begin position="494"/>
        <end position="531"/>
    </location>
</feature>
<dbReference type="GO" id="GO:0004386">
    <property type="term" value="F:helicase activity"/>
    <property type="evidence" value="ECO:0007669"/>
    <property type="project" value="UniProtKB-KW"/>
</dbReference>
<evidence type="ECO:0000313" key="17">
    <source>
        <dbReference type="EMBL" id="RMJ09081.1"/>
    </source>
</evidence>
<feature type="region of interest" description="Disordered" evidence="14">
    <location>
        <begin position="490"/>
        <end position="604"/>
    </location>
</feature>
<evidence type="ECO:0000256" key="2">
    <source>
        <dbReference type="ARBA" id="ARBA00004496"/>
    </source>
</evidence>
<comment type="function">
    <text evidence="11">Regulates global gene expression after oxidative stress. Interacts and stabilizes mRNAs and may regulate their transition between different cytoplasmic components after oxidative stress.</text>
</comment>
<dbReference type="InterPro" id="IPR036867">
    <property type="entry name" value="R3H_dom_sf"/>
</dbReference>
<evidence type="ECO:0000256" key="6">
    <source>
        <dbReference type="ARBA" id="ARBA00022801"/>
    </source>
</evidence>
<feature type="compositionally biased region" description="Basic and acidic residues" evidence="14">
    <location>
        <begin position="264"/>
        <end position="282"/>
    </location>
</feature>
<evidence type="ECO:0000256" key="10">
    <source>
        <dbReference type="ARBA" id="ARBA00023242"/>
    </source>
</evidence>
<feature type="compositionally biased region" description="Polar residues" evidence="14">
    <location>
        <begin position="161"/>
        <end position="172"/>
    </location>
</feature>
<keyword evidence="4" id="KW-0597">Phosphoprotein</keyword>
<protein>
    <recommendedName>
        <fullName evidence="19">RRM domain-containing protein</fullName>
    </recommendedName>
</protein>
<evidence type="ECO:0000256" key="3">
    <source>
        <dbReference type="ARBA" id="ARBA00022490"/>
    </source>
</evidence>
<dbReference type="GO" id="GO:0003723">
    <property type="term" value="F:RNA binding"/>
    <property type="evidence" value="ECO:0007669"/>
    <property type="project" value="UniProtKB-UniRule"/>
</dbReference>
<comment type="subcellular location">
    <subcellularLocation>
        <location evidence="2">Cytoplasm</location>
    </subcellularLocation>
    <subcellularLocation>
        <location evidence="1">Nucleus</location>
    </subcellularLocation>
</comment>
<dbReference type="PROSITE" id="PS51061">
    <property type="entry name" value="R3H"/>
    <property type="match status" value="1"/>
</dbReference>
<evidence type="ECO:0000256" key="14">
    <source>
        <dbReference type="SAM" id="MobiDB-lite"/>
    </source>
</evidence>
<accession>A0A3M2RUW9</accession>
<dbReference type="Gene3D" id="3.30.1370.50">
    <property type="entry name" value="R3H-like domain"/>
    <property type="match status" value="1"/>
</dbReference>
<dbReference type="SUPFAM" id="SSF54928">
    <property type="entry name" value="RNA-binding domain, RBD"/>
    <property type="match status" value="1"/>
</dbReference>
<keyword evidence="18" id="KW-1185">Reference proteome</keyword>
<organism evidence="17 18">
    <name type="scientific">Fusarium kuroshium</name>
    <dbReference type="NCBI Taxonomy" id="2010991"/>
    <lineage>
        <taxon>Eukaryota</taxon>
        <taxon>Fungi</taxon>
        <taxon>Dikarya</taxon>
        <taxon>Ascomycota</taxon>
        <taxon>Pezizomycotina</taxon>
        <taxon>Sordariomycetes</taxon>
        <taxon>Hypocreomycetidae</taxon>
        <taxon>Hypocreales</taxon>
        <taxon>Nectriaceae</taxon>
        <taxon>Fusarium</taxon>
        <taxon>Fusarium solani species complex</taxon>
    </lineage>
</organism>
<evidence type="ECO:0000256" key="8">
    <source>
        <dbReference type="ARBA" id="ARBA00022840"/>
    </source>
</evidence>
<evidence type="ECO:0000256" key="9">
    <source>
        <dbReference type="ARBA" id="ARBA00022884"/>
    </source>
</evidence>
<dbReference type="GO" id="GO:0005524">
    <property type="term" value="F:ATP binding"/>
    <property type="evidence" value="ECO:0007669"/>
    <property type="project" value="UniProtKB-KW"/>
</dbReference>
<dbReference type="CDD" id="cd12253">
    <property type="entry name" value="RRM_PIN4_like"/>
    <property type="match status" value="1"/>
</dbReference>
<dbReference type="Gene3D" id="3.30.70.330">
    <property type="match status" value="1"/>
</dbReference>
<feature type="region of interest" description="Disordered" evidence="14">
    <location>
        <begin position="1"/>
        <end position="27"/>
    </location>
</feature>
<dbReference type="InterPro" id="IPR012677">
    <property type="entry name" value="Nucleotide-bd_a/b_plait_sf"/>
</dbReference>
<dbReference type="AlphaFoldDB" id="A0A3M2RUW9"/>
<evidence type="ECO:0000259" key="16">
    <source>
        <dbReference type="PROSITE" id="PS51061"/>
    </source>
</evidence>
<name>A0A3M2RUW9_9HYPO</name>
<dbReference type="OrthoDB" id="434258at2759"/>
<keyword evidence="6" id="KW-0378">Hydrolase</keyword>
<feature type="compositionally biased region" description="Basic and acidic residues" evidence="14">
    <location>
        <begin position="555"/>
        <end position="564"/>
    </location>
</feature>
<gene>
    <name evidence="17" type="ORF">CDV36_011308</name>
</gene>
<feature type="compositionally biased region" description="Polar residues" evidence="14">
    <location>
        <begin position="584"/>
        <end position="604"/>
    </location>
</feature>
<comment type="subunit">
    <text evidence="12">Interacts with csx1.</text>
</comment>
<evidence type="ECO:0000256" key="1">
    <source>
        <dbReference type="ARBA" id="ARBA00004123"/>
    </source>
</evidence>
<keyword evidence="7" id="KW-0347">Helicase</keyword>
<dbReference type="InterPro" id="IPR001374">
    <property type="entry name" value="R3H_dom"/>
</dbReference>
<dbReference type="STRING" id="2010991.A0A3M2RUW9"/>
<feature type="domain" description="R3H" evidence="16">
    <location>
        <begin position="316"/>
        <end position="380"/>
    </location>
</feature>
<evidence type="ECO:0000256" key="5">
    <source>
        <dbReference type="ARBA" id="ARBA00022741"/>
    </source>
</evidence>
<feature type="region of interest" description="Disordered" evidence="14">
    <location>
        <begin position="424"/>
        <end position="448"/>
    </location>
</feature>
<keyword evidence="10" id="KW-0539">Nucleus</keyword>
<evidence type="ECO:0008006" key="19">
    <source>
        <dbReference type="Google" id="ProtNLM"/>
    </source>
</evidence>
<sequence length="604" mass="65177">MTQQPHDMGYLDYGTSTSRSPNSSRPAYAAAGNFAAGLSLPRQSQRPFDAPLGSSALYPAERLGGGYNPRGMDNMAGGMQGYMLDNGQAWNYNTSGVATVNGAVNGPGRQRSVNRRAALPQNWTDHSGLGIHGSLQPFSGGISNNPMSNGGLRVDHPGSHGSPTDLRSTTSDNDQLIPTAIVIKNIPFAVRKETLASIMLEMHLPQPYAFNYHFDNGVFRGLAFANFQSAEDTRMVIEAMNGMDVHGRKLRVEYKKMLPEAERERIEREKRERRGQLEEQHRAPMLHQQSSIQSLGGLSQTQQRGGTSHLDIDLNDPQTLEFYTELVMFRRDDSREILVFPPGIAPEHRRSIHILAHHMGLEHQSIGEADSRQLTVLKRQQPSPTANIHNQPATSLDMHKRGLSRAATFDFAADRDTRAASSTYSHVLGRQGPTLELPGSPDGNGIPNNLRAAKSFADLRSFTPSPSQASSSYLAPAGMNNMTNSTARFGDYMGGNMSPSGHPGSSGTPGPKNDSALLGSLSSLNLGYDSGIPNQARSTPGAIGSQRPSSNSKGAPERQPRGPEWETTGGFSGRRANGHVARGSDSSDNGARVGSSSTNASRYH</sequence>
<dbReference type="FunFam" id="3.30.1370.50:FF:000002">
    <property type="entry name" value="Immunoglobulin mu DNA-binding protein 2"/>
    <property type="match status" value="1"/>
</dbReference>
<evidence type="ECO:0000313" key="18">
    <source>
        <dbReference type="Proteomes" id="UP000277212"/>
    </source>
</evidence>
<feature type="compositionally biased region" description="Low complexity" evidence="14">
    <location>
        <begin position="288"/>
        <end position="308"/>
    </location>
</feature>
<dbReference type="SMART" id="SM00360">
    <property type="entry name" value="RRM"/>
    <property type="match status" value="1"/>
</dbReference>
<feature type="compositionally biased region" description="Low complexity" evidence="14">
    <location>
        <begin position="15"/>
        <end position="27"/>
    </location>
</feature>
<feature type="region of interest" description="Disordered" evidence="14">
    <location>
        <begin position="138"/>
        <end position="172"/>
    </location>
</feature>
<dbReference type="FunFam" id="3.30.70.330:FF:000183">
    <property type="entry name" value="R3H domain containing protein"/>
    <property type="match status" value="1"/>
</dbReference>
<dbReference type="SUPFAM" id="SSF82708">
    <property type="entry name" value="R3H domain"/>
    <property type="match status" value="1"/>
</dbReference>
<keyword evidence="5" id="KW-0547">Nucleotide-binding</keyword>
<dbReference type="InterPro" id="IPR034186">
    <property type="entry name" value="PIN4-like_RRM"/>
</dbReference>